<accession>A0A8S5V9K3</accession>
<evidence type="ECO:0000313" key="1">
    <source>
        <dbReference type="EMBL" id="DAG03433.1"/>
    </source>
</evidence>
<sequence>MKNRPPFNQEELTVIKTLAQVIAAANKKVFGKSVECIIPGISVDDWTDLNLDSISLYTKLGINTGAMANIMHDLSSEQFSLLHKVILKNQKPVLDFFIGKLKWWEKIFYKERARKKLRNFNLKFGLKPEAQ</sequence>
<reference evidence="1" key="1">
    <citation type="journal article" date="2021" name="Proc. Natl. Acad. Sci. U.S.A.">
        <title>A Catalog of Tens of Thousands of Viruses from Human Metagenomes Reveals Hidden Associations with Chronic Diseases.</title>
        <authorList>
            <person name="Tisza M.J."/>
            <person name="Buck C.B."/>
        </authorList>
    </citation>
    <scope>NUCLEOTIDE SEQUENCE</scope>
    <source>
        <strain evidence="1">CtUml7</strain>
    </source>
</reference>
<protein>
    <submittedName>
        <fullName evidence="1">Uncharacterized protein</fullName>
    </submittedName>
</protein>
<organism evidence="1">
    <name type="scientific">Ackermannviridae sp. ctUml7</name>
    <dbReference type="NCBI Taxonomy" id="2825753"/>
    <lineage>
        <taxon>Viruses</taxon>
        <taxon>Duplodnaviria</taxon>
        <taxon>Heunggongvirae</taxon>
        <taxon>Uroviricota</taxon>
        <taxon>Caudoviricetes</taxon>
        <taxon>Pantevenvirales</taxon>
        <taxon>Ackermannviridae</taxon>
    </lineage>
</organism>
<proteinExistence type="predicted"/>
<dbReference type="EMBL" id="BK016230">
    <property type="protein sequence ID" value="DAG03433.1"/>
    <property type="molecule type" value="Genomic_DNA"/>
</dbReference>
<name>A0A8S5V9K3_9CAUD</name>